<dbReference type="OrthoDB" id="9803907at2"/>
<reference evidence="3 4" key="1">
    <citation type="submission" date="2016-10" db="EMBL/GenBank/DDBJ databases">
        <authorList>
            <person name="de Groot N.N."/>
        </authorList>
    </citation>
    <scope>NUCLEOTIDE SEQUENCE [LARGE SCALE GENOMIC DNA]</scope>
    <source>
        <strain evidence="3 4">DSM 19548</strain>
    </source>
</reference>
<dbReference type="PROSITE" id="PS50975">
    <property type="entry name" value="ATP_GRASP"/>
    <property type="match status" value="1"/>
</dbReference>
<sequence length="347" mass="36193">MRLTPPDARPRPGVSPYRSLLAQAAAARGGTVELEEAYGFVGRYTTPTGRTRPIVGKALGLNCDSAVALAADKDYTARWLAADGLPTPPGLAIFSPAYCTRRALKNAAVAGRLPETSAGLAFARTQGLPVIVKPNRGAEGRGVTLARTEAELAEDIAAGFATEEQLRIEAQVPGRDYRLLVLDGTVLLAYERLPFAITGDGERTIAELLSDALATLATTRRGPRVVADDPRITRCLASRRLTPASVPAKGASLPLLETANLSTGGRARDLTGTLPPEAEALATAATRSLGLTLAGVDILAPNLPAGTEGATILEVNAAPSLDHFAAESAAHRQRALAALTDMLARLE</sequence>
<dbReference type="GO" id="GO:0005737">
    <property type="term" value="C:cytoplasm"/>
    <property type="evidence" value="ECO:0007669"/>
    <property type="project" value="TreeGrafter"/>
</dbReference>
<dbReference type="InterPro" id="IPR011761">
    <property type="entry name" value="ATP-grasp"/>
</dbReference>
<organism evidence="3 4">
    <name type="scientific">Tropicimonas isoalkanivorans</name>
    <dbReference type="NCBI Taxonomy" id="441112"/>
    <lineage>
        <taxon>Bacteria</taxon>
        <taxon>Pseudomonadati</taxon>
        <taxon>Pseudomonadota</taxon>
        <taxon>Alphaproteobacteria</taxon>
        <taxon>Rhodobacterales</taxon>
        <taxon>Roseobacteraceae</taxon>
        <taxon>Tropicimonas</taxon>
    </lineage>
</organism>
<keyword evidence="1" id="KW-0067">ATP-binding</keyword>
<dbReference type="PANTHER" id="PTHR21621">
    <property type="entry name" value="RIBOSOMAL PROTEIN S6 MODIFICATION PROTEIN"/>
    <property type="match status" value="1"/>
</dbReference>
<dbReference type="Proteomes" id="UP000198728">
    <property type="component" value="Unassembled WGS sequence"/>
</dbReference>
<accession>A0A1I1IJH1</accession>
<dbReference type="PANTHER" id="PTHR21621:SF0">
    <property type="entry name" value="BETA-CITRYLGLUTAMATE SYNTHASE B-RELATED"/>
    <property type="match status" value="1"/>
</dbReference>
<evidence type="ECO:0000313" key="3">
    <source>
        <dbReference type="EMBL" id="SFC36396.1"/>
    </source>
</evidence>
<protein>
    <submittedName>
        <fullName evidence="3">D-alanine-D-alanine ligase</fullName>
    </submittedName>
</protein>
<evidence type="ECO:0000256" key="1">
    <source>
        <dbReference type="PROSITE-ProRule" id="PRU00409"/>
    </source>
</evidence>
<proteinExistence type="predicted"/>
<keyword evidence="3" id="KW-0436">Ligase</keyword>
<feature type="domain" description="ATP-grasp" evidence="2">
    <location>
        <begin position="77"/>
        <end position="344"/>
    </location>
</feature>
<dbReference type="EMBL" id="FOLG01000004">
    <property type="protein sequence ID" value="SFC36396.1"/>
    <property type="molecule type" value="Genomic_DNA"/>
</dbReference>
<keyword evidence="1" id="KW-0547">Nucleotide-binding</keyword>
<dbReference type="GO" id="GO:0009432">
    <property type="term" value="P:SOS response"/>
    <property type="evidence" value="ECO:0007669"/>
    <property type="project" value="TreeGrafter"/>
</dbReference>
<evidence type="ECO:0000313" key="4">
    <source>
        <dbReference type="Proteomes" id="UP000198728"/>
    </source>
</evidence>
<dbReference type="Gene3D" id="3.30.470.20">
    <property type="entry name" value="ATP-grasp fold, B domain"/>
    <property type="match status" value="2"/>
</dbReference>
<evidence type="ECO:0000259" key="2">
    <source>
        <dbReference type="PROSITE" id="PS50975"/>
    </source>
</evidence>
<dbReference type="AlphaFoldDB" id="A0A1I1IJH1"/>
<dbReference type="InterPro" id="IPR005479">
    <property type="entry name" value="CPAse_ATP-bd"/>
</dbReference>
<dbReference type="Pfam" id="PF02786">
    <property type="entry name" value="CPSase_L_D2"/>
    <property type="match status" value="1"/>
</dbReference>
<dbReference type="SUPFAM" id="SSF56059">
    <property type="entry name" value="Glutathione synthetase ATP-binding domain-like"/>
    <property type="match status" value="1"/>
</dbReference>
<keyword evidence="4" id="KW-1185">Reference proteome</keyword>
<dbReference type="RefSeq" id="WP_093360440.1">
    <property type="nucleotide sequence ID" value="NZ_FOLG01000004.1"/>
</dbReference>
<dbReference type="InterPro" id="IPR013651">
    <property type="entry name" value="ATP-grasp_RimK-type"/>
</dbReference>
<dbReference type="GO" id="GO:0018169">
    <property type="term" value="F:ribosomal S6-glutamic acid ligase activity"/>
    <property type="evidence" value="ECO:0007669"/>
    <property type="project" value="TreeGrafter"/>
</dbReference>
<dbReference type="Pfam" id="PF08443">
    <property type="entry name" value="RimK"/>
    <property type="match status" value="1"/>
</dbReference>
<dbReference type="STRING" id="441112.SAMN04488094_104118"/>
<dbReference type="GO" id="GO:0005524">
    <property type="term" value="F:ATP binding"/>
    <property type="evidence" value="ECO:0007669"/>
    <property type="project" value="UniProtKB-UniRule"/>
</dbReference>
<name>A0A1I1IJH1_9RHOB</name>
<dbReference type="GO" id="GO:0046872">
    <property type="term" value="F:metal ion binding"/>
    <property type="evidence" value="ECO:0007669"/>
    <property type="project" value="InterPro"/>
</dbReference>
<gene>
    <name evidence="3" type="ORF">SAMN04488094_104118</name>
</gene>